<keyword evidence="3" id="KW-0175">Coiled coil</keyword>
<evidence type="ECO:0000256" key="1">
    <source>
        <dbReference type="ARBA" id="ARBA00022676"/>
    </source>
</evidence>
<organism evidence="4 5">
    <name type="scientific">Variovorax humicola</name>
    <dbReference type="NCBI Taxonomy" id="1769758"/>
    <lineage>
        <taxon>Bacteria</taxon>
        <taxon>Pseudomonadati</taxon>
        <taxon>Pseudomonadota</taxon>
        <taxon>Betaproteobacteria</taxon>
        <taxon>Burkholderiales</taxon>
        <taxon>Comamonadaceae</taxon>
        <taxon>Variovorax</taxon>
    </lineage>
</organism>
<dbReference type="InterPro" id="IPR029063">
    <property type="entry name" value="SAM-dependent_MTases_sf"/>
</dbReference>
<dbReference type="Pfam" id="PF05045">
    <property type="entry name" value="RgpF"/>
    <property type="match status" value="1"/>
</dbReference>
<dbReference type="Pfam" id="PF13578">
    <property type="entry name" value="Methyltransf_24"/>
    <property type="match status" value="1"/>
</dbReference>
<evidence type="ECO:0000256" key="3">
    <source>
        <dbReference type="SAM" id="Coils"/>
    </source>
</evidence>
<dbReference type="Proteomes" id="UP001363010">
    <property type="component" value="Unassembled WGS sequence"/>
</dbReference>
<proteinExistence type="predicted"/>
<protein>
    <submittedName>
        <fullName evidence="4">Rhamnan synthesis F family protein</fullName>
    </submittedName>
</protein>
<evidence type="ECO:0000313" key="4">
    <source>
        <dbReference type="EMBL" id="MEJ8823996.1"/>
    </source>
</evidence>
<keyword evidence="5" id="KW-1185">Reference proteome</keyword>
<dbReference type="Pfam" id="PF13692">
    <property type="entry name" value="Glyco_trans_1_4"/>
    <property type="match status" value="1"/>
</dbReference>
<dbReference type="Gene3D" id="3.40.50.2000">
    <property type="entry name" value="Glycogen Phosphorylase B"/>
    <property type="match status" value="1"/>
</dbReference>
<keyword evidence="2" id="KW-0808">Transferase</keyword>
<accession>A0ABU8W1R8</accession>
<dbReference type="PANTHER" id="PTHR12526">
    <property type="entry name" value="GLYCOSYLTRANSFERASE"/>
    <property type="match status" value="1"/>
</dbReference>
<comment type="caution">
    <text evidence="4">The sequence shown here is derived from an EMBL/GenBank/DDBJ whole genome shotgun (WGS) entry which is preliminary data.</text>
</comment>
<dbReference type="RefSeq" id="WP_340365033.1">
    <property type="nucleotide sequence ID" value="NZ_JBBKZV010000011.1"/>
</dbReference>
<gene>
    <name evidence="4" type="ORF">WKW80_18520</name>
</gene>
<dbReference type="SUPFAM" id="SSF53335">
    <property type="entry name" value="S-adenosyl-L-methionine-dependent methyltransferases"/>
    <property type="match status" value="1"/>
</dbReference>
<evidence type="ECO:0000313" key="5">
    <source>
        <dbReference type="Proteomes" id="UP001363010"/>
    </source>
</evidence>
<sequence>MNQLQGSLIASASFSPISVQAPNAWVGHLPFAAWLIRQVAPEIFVELGTHSGNSYFTFCQSVATSDISTKCFAVDTWQGDEHSGHYDDSVFARLAAHHKCQNYEVFSRLLRMTFDEAANYFAAESIGLLHIDGLHTYEAVRHDFENWLPKLAPGAVVVFHDTNVRERNFGVWKLWRELQSRYPHNLEFVHSNGLGVLQIDGANERSKLAWLHAPDNEKQALVNFFAALGTRQLERFELKEIQAKHKNMAREIDACHANIVNLNQAAVDRDRSIHALNQTVIEGQQHCTELEQTLLKRDERISQVDQALHQCNQDLRQRVESINDLNQELTRRAQSIEQLNRDLMQKTAQITRLSEVVENQNIHIAALEGSKSFRITRPLRVLRRKLASPSEGVIRHSSPIRSTPQVDQSLPLSSRIKSSLRGALTRYSLGFFRTAGGFLNVDFLGKVQLPVEFDPKIYLELNPDVARAGSDPTGHYLFHGRREGRPYFIPEIPEKQGFKEDRQTILVVSHEASRTGAPILSLNIAQRLVEKYNVVALLLGGGALADSFRLPGSVVMTAQHMRGNAGLASAVVNRLCSQFDFKFAIVNSIESRVVLQPLSTCSVPTVTLIHEFASYTRPHGAFREAFLWSSEIVFSANATYQNAIAEYSDLTSRSTHILPQGRCLLPLEKMDEGVMEMESRRIRNLIRPKRDGEDWVVVLGAGSVQYRKGIDLFIECAARVSNSGAGENCRFVWIGKGFDPENDTAYSVYLMDQIRRSGLEDRMLFIDETFAIEAAYEEADVLLLSSRLDPLPNVAIDCMAHGVPVLCFDQASGIADFLIDVGLKDDCVAGYLDSVDMAEKVLAFARSKNLRETVSEKCSTAFDSYFAMDKYVARLEHLSDSAREQLRQERGDVQTIIDSNQFRRDFSVPVGNEQTIQFEVQKYVRAWASGIGRRKPLPGFHPGVYLESHGLGMAGADPFADYLRAGCPTGPWNNQVIVLGNPDPGVPLPSTRVALHVHAYYSDLMPDVLARLANNKIVPDLFVSVKDEKTRAQITRALENYAGKVVSVSVVPNRGRDIGPLLTEFGKRLLADYDFIGHIHTKKTVDVKDAAVGQLWYQFLLDNLLGGDAAPSSADRILFEMESDASIGMIFPDEPNVVGWGANKDVAKIIGERIGIAELPENFVFPVGSMFWARSSALLPLMDLNLDWDDYPEEPLPYDGSALHAIERFFSLCVSLKGMRIATTNINGVTR</sequence>
<evidence type="ECO:0000256" key="2">
    <source>
        <dbReference type="ARBA" id="ARBA00022679"/>
    </source>
</evidence>
<dbReference type="SUPFAM" id="SSF53756">
    <property type="entry name" value="UDP-Glycosyltransferase/glycogen phosphorylase"/>
    <property type="match status" value="1"/>
</dbReference>
<keyword evidence="1" id="KW-0328">Glycosyltransferase</keyword>
<dbReference type="PANTHER" id="PTHR12526:SF629">
    <property type="entry name" value="TEICHURONIC ACID BIOSYNTHESIS GLYCOSYLTRANSFERASE TUAH-RELATED"/>
    <property type="match status" value="1"/>
</dbReference>
<dbReference type="Gene3D" id="3.40.50.150">
    <property type="entry name" value="Vaccinia Virus protein VP39"/>
    <property type="match status" value="1"/>
</dbReference>
<feature type="coiled-coil region" evidence="3">
    <location>
        <begin position="312"/>
        <end position="356"/>
    </location>
</feature>
<dbReference type="InterPro" id="IPR007739">
    <property type="entry name" value="RgpF"/>
</dbReference>
<dbReference type="EMBL" id="JBBKZV010000011">
    <property type="protein sequence ID" value="MEJ8823996.1"/>
    <property type="molecule type" value="Genomic_DNA"/>
</dbReference>
<reference evidence="4 5" key="1">
    <citation type="submission" date="2024-03" db="EMBL/GenBank/DDBJ databases">
        <title>Novel species of the genus Variovorax.</title>
        <authorList>
            <person name="Liu Q."/>
            <person name="Xin Y.-H."/>
        </authorList>
    </citation>
    <scope>NUCLEOTIDE SEQUENCE [LARGE SCALE GENOMIC DNA]</scope>
    <source>
        <strain evidence="4 5">KACC 18501</strain>
    </source>
</reference>
<name>A0ABU8W1R8_9BURK</name>